<evidence type="ECO:0000313" key="4">
    <source>
        <dbReference type="Proteomes" id="UP001152759"/>
    </source>
</evidence>
<evidence type="ECO:0000256" key="2">
    <source>
        <dbReference type="SAM" id="SignalP"/>
    </source>
</evidence>
<dbReference type="EMBL" id="OU963865">
    <property type="protein sequence ID" value="CAH0389252.1"/>
    <property type="molecule type" value="Genomic_DNA"/>
</dbReference>
<protein>
    <submittedName>
        <fullName evidence="3">Uncharacterized protein</fullName>
    </submittedName>
</protein>
<feature type="region of interest" description="Disordered" evidence="1">
    <location>
        <begin position="197"/>
        <end position="234"/>
    </location>
</feature>
<organism evidence="3 4">
    <name type="scientific">Bemisia tabaci</name>
    <name type="common">Sweetpotato whitefly</name>
    <name type="synonym">Aleurodes tabaci</name>
    <dbReference type="NCBI Taxonomy" id="7038"/>
    <lineage>
        <taxon>Eukaryota</taxon>
        <taxon>Metazoa</taxon>
        <taxon>Ecdysozoa</taxon>
        <taxon>Arthropoda</taxon>
        <taxon>Hexapoda</taxon>
        <taxon>Insecta</taxon>
        <taxon>Pterygota</taxon>
        <taxon>Neoptera</taxon>
        <taxon>Paraneoptera</taxon>
        <taxon>Hemiptera</taxon>
        <taxon>Sternorrhyncha</taxon>
        <taxon>Aleyrodoidea</taxon>
        <taxon>Aleyrodidae</taxon>
        <taxon>Aleyrodinae</taxon>
        <taxon>Bemisia</taxon>
    </lineage>
</organism>
<dbReference type="AlphaFoldDB" id="A0A9P0F516"/>
<evidence type="ECO:0000313" key="3">
    <source>
        <dbReference type="EMBL" id="CAH0389252.1"/>
    </source>
</evidence>
<reference evidence="3" key="1">
    <citation type="submission" date="2021-12" db="EMBL/GenBank/DDBJ databases">
        <authorList>
            <person name="King R."/>
        </authorList>
    </citation>
    <scope>NUCLEOTIDE SEQUENCE</scope>
</reference>
<feature type="compositionally biased region" description="Low complexity" evidence="1">
    <location>
        <begin position="210"/>
        <end position="234"/>
    </location>
</feature>
<keyword evidence="2" id="KW-0732">Signal</keyword>
<gene>
    <name evidence="3" type="ORF">BEMITA_LOCUS8099</name>
</gene>
<name>A0A9P0F516_BEMTA</name>
<proteinExistence type="predicted"/>
<accession>A0A9P0F516</accession>
<sequence length="234" mass="26116">MSAGVIIVATLTLLIGVDGSAKCTGWRISMKGLSLKNKLEWAAIGTMKFEEGEMVLMEDGTLYIAVGEEAIYTTMHCRGEFRVLQIRVSMKCLAYPEKLAAKFTPNYPLGWSADKAVALIKRLTNKTFPHSKWRCNGRHYMRYIIYAETRASTLRSCPLRRNLKDVSLEEIQSVDFYLMDGDKQNPKVFVNDLPNFGSFSSKRSSKRSSKVSSFASSSGSSSRSASLSPSRVRP</sequence>
<feature type="signal peptide" evidence="2">
    <location>
        <begin position="1"/>
        <end position="19"/>
    </location>
</feature>
<keyword evidence="4" id="KW-1185">Reference proteome</keyword>
<feature type="chain" id="PRO_5040185483" evidence="2">
    <location>
        <begin position="20"/>
        <end position="234"/>
    </location>
</feature>
<dbReference type="Proteomes" id="UP001152759">
    <property type="component" value="Chromosome 4"/>
</dbReference>
<evidence type="ECO:0000256" key="1">
    <source>
        <dbReference type="SAM" id="MobiDB-lite"/>
    </source>
</evidence>